<dbReference type="OrthoDB" id="9799199at2"/>
<evidence type="ECO:0000256" key="15">
    <source>
        <dbReference type="ARBA" id="ARBA00023136"/>
    </source>
</evidence>
<evidence type="ECO:0000256" key="19">
    <source>
        <dbReference type="ARBA" id="ARBA00031825"/>
    </source>
</evidence>
<name>A0A2H3KUX6_9FLAO</name>
<feature type="transmembrane region" description="Helical" evidence="24">
    <location>
        <begin position="108"/>
        <end position="127"/>
    </location>
</feature>
<comment type="similarity">
    <text evidence="5">Belongs to the CDS family.</text>
</comment>
<evidence type="ECO:0000256" key="21">
    <source>
        <dbReference type="ARBA" id="ARBA00032396"/>
    </source>
</evidence>
<dbReference type="GO" id="GO:0016024">
    <property type="term" value="P:CDP-diacylglycerol biosynthetic process"/>
    <property type="evidence" value="ECO:0007669"/>
    <property type="project" value="TreeGrafter"/>
</dbReference>
<feature type="transmembrane region" description="Helical" evidence="24">
    <location>
        <begin position="77"/>
        <end position="96"/>
    </location>
</feature>
<comment type="pathway">
    <text evidence="3">Phospholipid metabolism; CDP-diacylglycerol biosynthesis; CDP-diacylglycerol from sn-glycerol 3-phosphate: step 3/3.</text>
</comment>
<evidence type="ECO:0000256" key="16">
    <source>
        <dbReference type="ARBA" id="ARBA00023209"/>
    </source>
</evidence>
<evidence type="ECO:0000256" key="6">
    <source>
        <dbReference type="ARBA" id="ARBA00012487"/>
    </source>
</evidence>
<keyword evidence="12 25" id="KW-0548">Nucleotidyltransferase</keyword>
<evidence type="ECO:0000256" key="22">
    <source>
        <dbReference type="ARBA" id="ARBA00032743"/>
    </source>
</evidence>
<evidence type="ECO:0000256" key="7">
    <source>
        <dbReference type="ARBA" id="ARBA00019373"/>
    </source>
</evidence>
<evidence type="ECO:0000256" key="24">
    <source>
        <dbReference type="SAM" id="Phobius"/>
    </source>
</evidence>
<dbReference type="GO" id="GO:0004605">
    <property type="term" value="F:phosphatidate cytidylyltransferase activity"/>
    <property type="evidence" value="ECO:0007669"/>
    <property type="project" value="UniProtKB-EC"/>
</dbReference>
<evidence type="ECO:0000313" key="26">
    <source>
        <dbReference type="Proteomes" id="UP000220828"/>
    </source>
</evidence>
<evidence type="ECO:0000256" key="20">
    <source>
        <dbReference type="ARBA" id="ARBA00032253"/>
    </source>
</evidence>
<evidence type="ECO:0000256" key="10">
    <source>
        <dbReference type="ARBA" id="ARBA00022679"/>
    </source>
</evidence>
<keyword evidence="13 24" id="KW-1133">Transmembrane helix</keyword>
<dbReference type="EC" id="2.7.7.41" evidence="6"/>
<evidence type="ECO:0000256" key="23">
    <source>
        <dbReference type="ARBA" id="ARBA00033406"/>
    </source>
</evidence>
<dbReference type="EMBL" id="PCMW01000007">
    <property type="protein sequence ID" value="PDS26867.1"/>
    <property type="molecule type" value="Genomic_DNA"/>
</dbReference>
<evidence type="ECO:0000256" key="5">
    <source>
        <dbReference type="ARBA" id="ARBA00010185"/>
    </source>
</evidence>
<comment type="pathway">
    <text evidence="4">Lipid metabolism.</text>
</comment>
<evidence type="ECO:0000256" key="13">
    <source>
        <dbReference type="ARBA" id="ARBA00022989"/>
    </source>
</evidence>
<gene>
    <name evidence="25" type="ORF">B0A77_01235</name>
</gene>
<evidence type="ECO:0000313" key="25">
    <source>
        <dbReference type="EMBL" id="PDS26867.1"/>
    </source>
</evidence>
<dbReference type="GO" id="GO:0005886">
    <property type="term" value="C:plasma membrane"/>
    <property type="evidence" value="ECO:0007669"/>
    <property type="project" value="UniProtKB-SubCell"/>
</dbReference>
<organism evidence="25 26">
    <name type="scientific">Flavobacterium branchiophilum</name>
    <dbReference type="NCBI Taxonomy" id="55197"/>
    <lineage>
        <taxon>Bacteria</taxon>
        <taxon>Pseudomonadati</taxon>
        <taxon>Bacteroidota</taxon>
        <taxon>Flavobacteriia</taxon>
        <taxon>Flavobacteriales</taxon>
        <taxon>Flavobacteriaceae</taxon>
        <taxon>Flavobacterium</taxon>
    </lineage>
</organism>
<evidence type="ECO:0000256" key="18">
    <source>
        <dbReference type="ARBA" id="ARBA00029893"/>
    </source>
</evidence>
<keyword evidence="14" id="KW-0443">Lipid metabolism</keyword>
<evidence type="ECO:0000256" key="11">
    <source>
        <dbReference type="ARBA" id="ARBA00022692"/>
    </source>
</evidence>
<evidence type="ECO:0000256" key="4">
    <source>
        <dbReference type="ARBA" id="ARBA00005189"/>
    </source>
</evidence>
<comment type="caution">
    <text evidence="25">The sequence shown here is derived from an EMBL/GenBank/DDBJ whole genome shotgun (WGS) entry which is preliminary data.</text>
</comment>
<evidence type="ECO:0000256" key="9">
    <source>
        <dbReference type="ARBA" id="ARBA00022516"/>
    </source>
</evidence>
<comment type="subcellular location">
    <subcellularLocation>
        <location evidence="2">Cell membrane</location>
        <topology evidence="2">Multi-pass membrane protein</topology>
    </subcellularLocation>
</comment>
<dbReference type="AlphaFoldDB" id="A0A2H3KUX6"/>
<evidence type="ECO:0000256" key="1">
    <source>
        <dbReference type="ARBA" id="ARBA00001698"/>
    </source>
</evidence>
<keyword evidence="11 24" id="KW-0812">Transmembrane</keyword>
<proteinExistence type="inferred from homology"/>
<keyword evidence="10 25" id="KW-0808">Transferase</keyword>
<dbReference type="Pfam" id="PF01148">
    <property type="entry name" value="CTP_transf_1"/>
    <property type="match status" value="1"/>
</dbReference>
<feature type="transmembrane region" description="Helical" evidence="24">
    <location>
        <begin position="53"/>
        <end position="71"/>
    </location>
</feature>
<dbReference type="Proteomes" id="UP000220828">
    <property type="component" value="Unassembled WGS sequence"/>
</dbReference>
<comment type="catalytic activity">
    <reaction evidence="1">
        <text>a 1,2-diacyl-sn-glycero-3-phosphate + CTP + H(+) = a CDP-1,2-diacyl-sn-glycerol + diphosphate</text>
        <dbReference type="Rhea" id="RHEA:16229"/>
        <dbReference type="ChEBI" id="CHEBI:15378"/>
        <dbReference type="ChEBI" id="CHEBI:33019"/>
        <dbReference type="ChEBI" id="CHEBI:37563"/>
        <dbReference type="ChEBI" id="CHEBI:58332"/>
        <dbReference type="ChEBI" id="CHEBI:58608"/>
        <dbReference type="EC" id="2.7.7.41"/>
    </reaction>
</comment>
<sequence>MRETTTRALSGIIYIIILISATIYSKLSFNLLFLFFLIVSIYEFCNLLDLNKVISLIIGLVIYNLFVVIETTTYNQILLLCGSLFVCIRLLVSLFQNKFVKFDVLSKYVLLIGYIILPFVILIKIPYLNAIFYPKIIISIFILIWVNDTFAYIVGKSIGKNKLFESISPKKTIEGFFGGLVFACIGSLLIAKYFVPMTLLFWPTIAIIVGIFGTIGDLVESRFKRLAGVKDSGSIMPGHGGILDRLDSVIFVAPFIYLYLQIIQIL</sequence>
<feature type="transmembrane region" description="Helical" evidence="24">
    <location>
        <begin position="133"/>
        <end position="154"/>
    </location>
</feature>
<keyword evidence="15 24" id="KW-0472">Membrane</keyword>
<protein>
    <recommendedName>
        <fullName evidence="7">Phosphatidate cytidylyltransferase</fullName>
        <ecNumber evidence="6">2.7.7.41</ecNumber>
    </recommendedName>
    <alternativeName>
        <fullName evidence="20">CDP-DAG synthase</fullName>
    </alternativeName>
    <alternativeName>
        <fullName evidence="22">CDP-DG synthase</fullName>
    </alternativeName>
    <alternativeName>
        <fullName evidence="18">CDP-diacylglycerol synthase</fullName>
    </alternativeName>
    <alternativeName>
        <fullName evidence="21">CDP-diglyceride pyrophosphorylase</fullName>
    </alternativeName>
    <alternativeName>
        <fullName evidence="23">CDP-diglyceride synthase</fullName>
    </alternativeName>
    <alternativeName>
        <fullName evidence="19">CTP:phosphatidate cytidylyltransferase</fullName>
    </alternativeName>
</protein>
<evidence type="ECO:0000256" key="17">
    <source>
        <dbReference type="ARBA" id="ARBA00023264"/>
    </source>
</evidence>
<keyword evidence="8" id="KW-1003">Cell membrane</keyword>
<keyword evidence="16" id="KW-0594">Phospholipid biosynthesis</keyword>
<evidence type="ECO:0000256" key="14">
    <source>
        <dbReference type="ARBA" id="ARBA00023098"/>
    </source>
</evidence>
<evidence type="ECO:0000256" key="3">
    <source>
        <dbReference type="ARBA" id="ARBA00005119"/>
    </source>
</evidence>
<evidence type="ECO:0000256" key="8">
    <source>
        <dbReference type="ARBA" id="ARBA00022475"/>
    </source>
</evidence>
<dbReference type="PANTHER" id="PTHR46382:SF1">
    <property type="entry name" value="PHOSPHATIDATE CYTIDYLYLTRANSFERASE"/>
    <property type="match status" value="1"/>
</dbReference>
<dbReference type="RefSeq" id="WP_097553273.1">
    <property type="nucleotide sequence ID" value="NZ_PCMW01000007.1"/>
</dbReference>
<reference evidence="25 26" key="1">
    <citation type="submission" date="2017-09" db="EMBL/GenBank/DDBJ databases">
        <title>Whole genomes of Flavobacteriaceae.</title>
        <authorList>
            <person name="Stine C."/>
            <person name="Li C."/>
            <person name="Tadesse D."/>
        </authorList>
    </citation>
    <scope>NUCLEOTIDE SEQUENCE [LARGE SCALE GENOMIC DNA]</scope>
    <source>
        <strain evidence="25 26">ATCC 35036</strain>
    </source>
</reference>
<dbReference type="PANTHER" id="PTHR46382">
    <property type="entry name" value="PHOSPHATIDATE CYTIDYLYLTRANSFERASE"/>
    <property type="match status" value="1"/>
</dbReference>
<feature type="transmembrane region" description="Helical" evidence="24">
    <location>
        <begin position="200"/>
        <end position="219"/>
    </location>
</feature>
<evidence type="ECO:0000256" key="12">
    <source>
        <dbReference type="ARBA" id="ARBA00022695"/>
    </source>
</evidence>
<keyword evidence="17" id="KW-1208">Phospholipid metabolism</keyword>
<feature type="transmembrane region" description="Helical" evidence="24">
    <location>
        <begin position="12"/>
        <end position="41"/>
    </location>
</feature>
<feature type="transmembrane region" description="Helical" evidence="24">
    <location>
        <begin position="175"/>
        <end position="194"/>
    </location>
</feature>
<keyword evidence="9" id="KW-0444">Lipid biosynthesis</keyword>
<evidence type="ECO:0000256" key="2">
    <source>
        <dbReference type="ARBA" id="ARBA00004651"/>
    </source>
</evidence>
<accession>A0A2H3KUX6</accession>